<dbReference type="Gramene" id="KQL02855">
    <property type="protein sequence ID" value="KQL02855"/>
    <property type="gene ID" value="SETIT_015913mg"/>
</dbReference>
<dbReference type="EnsemblPlants" id="KQL02855">
    <property type="protein sequence ID" value="KQL02855"/>
    <property type="gene ID" value="SETIT_015913mg"/>
</dbReference>
<organism evidence="1 2">
    <name type="scientific">Setaria italica</name>
    <name type="common">Foxtail millet</name>
    <name type="synonym">Panicum italicum</name>
    <dbReference type="NCBI Taxonomy" id="4555"/>
    <lineage>
        <taxon>Eukaryota</taxon>
        <taxon>Viridiplantae</taxon>
        <taxon>Streptophyta</taxon>
        <taxon>Embryophyta</taxon>
        <taxon>Tracheophyta</taxon>
        <taxon>Spermatophyta</taxon>
        <taxon>Magnoliopsida</taxon>
        <taxon>Liliopsida</taxon>
        <taxon>Poales</taxon>
        <taxon>Poaceae</taxon>
        <taxon>PACMAD clade</taxon>
        <taxon>Panicoideae</taxon>
        <taxon>Panicodae</taxon>
        <taxon>Paniceae</taxon>
        <taxon>Cenchrinae</taxon>
        <taxon>Setaria</taxon>
    </lineage>
</organism>
<dbReference type="AlphaFoldDB" id="K3YNS1"/>
<protein>
    <submittedName>
        <fullName evidence="1">Uncharacterized protein</fullName>
    </submittedName>
</protein>
<dbReference type="Proteomes" id="UP000004995">
    <property type="component" value="Unassembled WGS sequence"/>
</dbReference>
<accession>K3YNS1</accession>
<dbReference type="EMBL" id="AGNK02004018">
    <property type="status" value="NOT_ANNOTATED_CDS"/>
    <property type="molecule type" value="Genomic_DNA"/>
</dbReference>
<evidence type="ECO:0000313" key="1">
    <source>
        <dbReference type="EnsemblPlants" id="KQL02855"/>
    </source>
</evidence>
<name>K3YNS1_SETIT</name>
<reference evidence="1" key="2">
    <citation type="submission" date="2018-08" db="UniProtKB">
        <authorList>
            <consortium name="EnsemblPlants"/>
        </authorList>
    </citation>
    <scope>IDENTIFICATION</scope>
    <source>
        <strain evidence="1">Yugu1</strain>
    </source>
</reference>
<proteinExistence type="predicted"/>
<keyword evidence="2" id="KW-1185">Reference proteome</keyword>
<dbReference type="InParanoid" id="K3YNS1"/>
<reference evidence="2" key="1">
    <citation type="journal article" date="2012" name="Nat. Biotechnol.">
        <title>Reference genome sequence of the model plant Setaria.</title>
        <authorList>
            <person name="Bennetzen J.L."/>
            <person name="Schmutz J."/>
            <person name="Wang H."/>
            <person name="Percifield R."/>
            <person name="Hawkins J."/>
            <person name="Pontaroli A.C."/>
            <person name="Estep M."/>
            <person name="Feng L."/>
            <person name="Vaughn J.N."/>
            <person name="Grimwood J."/>
            <person name="Jenkins J."/>
            <person name="Barry K."/>
            <person name="Lindquist E."/>
            <person name="Hellsten U."/>
            <person name="Deshpande S."/>
            <person name="Wang X."/>
            <person name="Wu X."/>
            <person name="Mitros T."/>
            <person name="Triplett J."/>
            <person name="Yang X."/>
            <person name="Ye C.Y."/>
            <person name="Mauro-Herrera M."/>
            <person name="Wang L."/>
            <person name="Li P."/>
            <person name="Sharma M."/>
            <person name="Sharma R."/>
            <person name="Ronald P.C."/>
            <person name="Panaud O."/>
            <person name="Kellogg E.A."/>
            <person name="Brutnell T.P."/>
            <person name="Doust A.N."/>
            <person name="Tuskan G.A."/>
            <person name="Rokhsar D."/>
            <person name="Devos K.M."/>
        </authorList>
    </citation>
    <scope>NUCLEOTIDE SEQUENCE [LARGE SCALE GENOMIC DNA]</scope>
    <source>
        <strain evidence="2">cv. Yugu1</strain>
    </source>
</reference>
<sequence length="53" mass="6067">MVVSLGLGEPSVKILCLYHCVNPREGYKFAPVRFHGFLCLNLEVNLAFRLFRV</sequence>
<dbReference type="HOGENOM" id="CLU_3072294_0_0_1"/>
<evidence type="ECO:0000313" key="2">
    <source>
        <dbReference type="Proteomes" id="UP000004995"/>
    </source>
</evidence>